<evidence type="ECO:0000313" key="1">
    <source>
        <dbReference type="Proteomes" id="UP000515129"/>
    </source>
</evidence>
<dbReference type="RefSeq" id="XP_074416018.1">
    <property type="nucleotide sequence ID" value="XM_074559917.1"/>
</dbReference>
<gene>
    <name evidence="2" type="primary">LOC113105157</name>
</gene>
<organism evidence="1 2">
    <name type="scientific">Carassius auratus</name>
    <name type="common">Goldfish</name>
    <dbReference type="NCBI Taxonomy" id="7957"/>
    <lineage>
        <taxon>Eukaryota</taxon>
        <taxon>Metazoa</taxon>
        <taxon>Chordata</taxon>
        <taxon>Craniata</taxon>
        <taxon>Vertebrata</taxon>
        <taxon>Euteleostomi</taxon>
        <taxon>Actinopterygii</taxon>
        <taxon>Neopterygii</taxon>
        <taxon>Teleostei</taxon>
        <taxon>Ostariophysi</taxon>
        <taxon>Cypriniformes</taxon>
        <taxon>Cyprinidae</taxon>
        <taxon>Cyprininae</taxon>
        <taxon>Carassius</taxon>
    </lineage>
</organism>
<proteinExistence type="predicted"/>
<sequence>MDSIEKAIQAVLPQLDEAKLETLVNELVKVGVEGPDDLQFIQEDDIKHLLTPIQCRKIIHSLKVCNAGPSNPQLSPSSSEPLSVAYSSTCPISSISPISAWVNSFEVPWNKVRLTLRRAVDAGERPAPDDRRHLIKVTVDAMRERSLNPTRRECVVVAKAITQKYPNSFLDKNEEGELIGCGYFSIINQLKTRVEYLNRGNSLSRLRKHKRTQRDDEDGDDDQPAVATCARIDSYGCVRWQPADYPDGETSASLEEKKLEMIDIFSREGLKGAERGRVEDLMAITYAKQREYINAKPSSSILDVGKEWPFLFSQKFLLSHFTTLTNVELYTRLNEDMDKKGKRLLDFFSSQITKWRKEVRAVLKEAIKKDRKGSDGLAAMLVMLAHFKEQEESIFLIADETTTPADAEAQLSLPVTPRIIMLGETILTAKKWMLSIEGKVVIPPGAHMADFTTALAALFACYYVFNLEYQVEASTTLEFVQRFLVRINPDSNKCHCQGADEQDDWESASPVPTSKHRERGGERPGVNTENSTLTPRTVEEQVPRATEKPTWLVENDTVDMQLPSSSSETTELTNEEKALWPYFIHTERNSISTVTRDPVSASSRMEWIIPLMVVSALTLLCLIMLLAVLVYWRRFFQTAHVYIEDRNSPRVSRYDSFPVLSTADDLEAVPVRQFIKHIMELYSNNQHGFSQEFDEVQHCTSEMKITAEHSNHPDNKHKNRYINIVAYDHSRVKLQQLSGKDSKHSDYINANYVDGYKRPRAYIAAQGPLKSTFEDFWRMIWEQNTTVIVMITNLVEKGRRKCDQYWPSENSEVYGNIMVTLKSTKVYAYYTLRQFIIRNTKLKKGQKGRHNERLVVQYHYTQWPDMGAPEYTLPVLKFISRSSAARTPGTGPVLVHCSAGVGRTGTYIVIDSMLQQIKDKGTVNVLGYLKHIRAQRNYLVQTEEQFIFIHDALMEAVLSKDTEVPAWQLYSYVNSILSPSPTGQTRMDKQFKLLTQCNSHLTECFSAQKDCNKEKNRTSSVLPTERARVALAPLPGVKGTVYINASYIMGYYRSNEFIITQHPLPHTTTDFWRMIWDHNAQVIVMLPDNLSLTEDEFVYWPSREEPMNCVAFTVTLINTDRLCLSNEEQLVIHDFILEATQDDYVLEVRHFQCPNWPDPDASISSTFELINIIKEEAMTRDGPTIVHDEFGAVSAGMFCAWTTLSQQLENESAVDVYQVAKMINLMRPGVFTEIAHYHYLYKAMLSLVSSKDFRLGFNYMDRIAGIVETDESNQAESMESLV</sequence>
<dbReference type="Proteomes" id="UP000515129">
    <property type="component" value="Chromosome 6"/>
</dbReference>
<keyword evidence="1" id="KW-1185">Reference proteome</keyword>
<accession>A0AC58RKQ7</accession>
<protein>
    <submittedName>
        <fullName evidence="2">LOW QUALITY PROTEIN: receptor-type tyrosine-protein phosphatase gamma</fullName>
    </submittedName>
</protein>
<reference evidence="2" key="1">
    <citation type="submission" date="2025-08" db="UniProtKB">
        <authorList>
            <consortium name="RefSeq"/>
        </authorList>
    </citation>
    <scope>IDENTIFICATION</scope>
    <source>
        <strain evidence="2">Wakin</strain>
        <tissue evidence="2">Muscle</tissue>
    </source>
</reference>
<evidence type="ECO:0000313" key="2">
    <source>
        <dbReference type="RefSeq" id="XP_074416018.1"/>
    </source>
</evidence>
<keyword evidence="2" id="KW-0675">Receptor</keyword>
<name>A0AC58RKQ7_CARAU</name>